<dbReference type="Pfam" id="PF13460">
    <property type="entry name" value="NAD_binding_10"/>
    <property type="match status" value="1"/>
</dbReference>
<dbReference type="PANTHER" id="PTHR43162">
    <property type="match status" value="1"/>
</dbReference>
<keyword evidence="3" id="KW-1185">Reference proteome</keyword>
<protein>
    <submittedName>
        <fullName evidence="2">NAD(P)H-binding protein</fullName>
    </submittedName>
</protein>
<evidence type="ECO:0000313" key="3">
    <source>
        <dbReference type="Proteomes" id="UP001501447"/>
    </source>
</evidence>
<evidence type="ECO:0000313" key="2">
    <source>
        <dbReference type="EMBL" id="GAA2634280.1"/>
    </source>
</evidence>
<accession>A0ABP6D719</accession>
<dbReference type="Gene3D" id="3.90.25.10">
    <property type="entry name" value="UDP-galactose 4-epimerase, domain 1"/>
    <property type="match status" value="1"/>
</dbReference>
<evidence type="ECO:0000259" key="1">
    <source>
        <dbReference type="Pfam" id="PF13460"/>
    </source>
</evidence>
<name>A0ABP6D719_9ACTN</name>
<dbReference type="InterPro" id="IPR016040">
    <property type="entry name" value="NAD(P)-bd_dom"/>
</dbReference>
<dbReference type="Proteomes" id="UP001501447">
    <property type="component" value="Unassembled WGS sequence"/>
</dbReference>
<proteinExistence type="predicted"/>
<organism evidence="2 3">
    <name type="scientific">Streptomyces axinellae</name>
    <dbReference type="NCBI Taxonomy" id="552788"/>
    <lineage>
        <taxon>Bacteria</taxon>
        <taxon>Bacillati</taxon>
        <taxon>Actinomycetota</taxon>
        <taxon>Actinomycetes</taxon>
        <taxon>Kitasatosporales</taxon>
        <taxon>Streptomycetaceae</taxon>
        <taxon>Streptomyces</taxon>
    </lineage>
</organism>
<sequence length="296" mass="31680">MKIAVTTPNGQVGSRVVRLLLQAGVRPTLLMRDPAKLDAQLADRVSTVRCDQSDAESVVRATEGVGALFWVDPPTGAENPVEGYALAGANAARAVRENRIARTVFLSSVGAEKRSGAGEIDGLGRTEELLNETGAHVLHLRCGYFFSNLLGELESLRTDGVLRTAMDIDEPMPWVDPRDIGDVAAARLLSDVWTGRRVQAVHGPEDLSFSGAAEVLTRALGRRVRAERISDDALRERLRAAGLGPAQVEGVVGMTAWTRDGFRAEDPRTVLTTTPTTLAAWAHAHLLPALRAAPAA</sequence>
<dbReference type="Gene3D" id="3.40.50.720">
    <property type="entry name" value="NAD(P)-binding Rossmann-like Domain"/>
    <property type="match status" value="1"/>
</dbReference>
<reference evidence="3" key="1">
    <citation type="journal article" date="2019" name="Int. J. Syst. Evol. Microbiol.">
        <title>The Global Catalogue of Microorganisms (GCM) 10K type strain sequencing project: providing services to taxonomists for standard genome sequencing and annotation.</title>
        <authorList>
            <consortium name="The Broad Institute Genomics Platform"/>
            <consortium name="The Broad Institute Genome Sequencing Center for Infectious Disease"/>
            <person name="Wu L."/>
            <person name="Ma J."/>
        </authorList>
    </citation>
    <scope>NUCLEOTIDE SEQUENCE [LARGE SCALE GENOMIC DNA]</scope>
    <source>
        <strain evidence="3">JCM 16373</strain>
    </source>
</reference>
<dbReference type="InterPro" id="IPR036291">
    <property type="entry name" value="NAD(P)-bd_dom_sf"/>
</dbReference>
<dbReference type="SUPFAM" id="SSF51735">
    <property type="entry name" value="NAD(P)-binding Rossmann-fold domains"/>
    <property type="match status" value="1"/>
</dbReference>
<dbReference type="EMBL" id="BAAARJ010000023">
    <property type="protein sequence ID" value="GAA2634280.1"/>
    <property type="molecule type" value="Genomic_DNA"/>
</dbReference>
<dbReference type="PANTHER" id="PTHR43162:SF1">
    <property type="entry name" value="PRESTALK A DIFFERENTIATION PROTEIN A"/>
    <property type="match status" value="1"/>
</dbReference>
<gene>
    <name evidence="2" type="ORF">GCM10009863_58260</name>
</gene>
<comment type="caution">
    <text evidence="2">The sequence shown here is derived from an EMBL/GenBank/DDBJ whole genome shotgun (WGS) entry which is preliminary data.</text>
</comment>
<dbReference type="RefSeq" id="WP_344570034.1">
    <property type="nucleotide sequence ID" value="NZ_BAAARJ010000023.1"/>
</dbReference>
<dbReference type="InterPro" id="IPR051604">
    <property type="entry name" value="Ergot_Alk_Oxidoreductase"/>
</dbReference>
<feature type="domain" description="NAD(P)-binding" evidence="1">
    <location>
        <begin position="9"/>
        <end position="114"/>
    </location>
</feature>